<evidence type="ECO:0000313" key="2">
    <source>
        <dbReference type="EMBL" id="PYE86823.1"/>
    </source>
</evidence>
<protein>
    <submittedName>
        <fullName evidence="2">ATP-dependent Clp protease protease subunit</fullName>
    </submittedName>
</protein>
<feature type="chain" id="PRO_5016234279" evidence="1">
    <location>
        <begin position="21"/>
        <end position="225"/>
    </location>
</feature>
<keyword evidence="2" id="KW-0645">Protease</keyword>
<dbReference type="Pfam" id="PF00574">
    <property type="entry name" value="CLP_protease"/>
    <property type="match status" value="1"/>
</dbReference>
<gene>
    <name evidence="2" type="ORF">C7477_11951</name>
</gene>
<proteinExistence type="predicted"/>
<dbReference type="GO" id="GO:0008233">
    <property type="term" value="F:peptidase activity"/>
    <property type="evidence" value="ECO:0007669"/>
    <property type="project" value="UniProtKB-KW"/>
</dbReference>
<dbReference type="GO" id="GO:0006508">
    <property type="term" value="P:proteolysis"/>
    <property type="evidence" value="ECO:0007669"/>
    <property type="project" value="UniProtKB-KW"/>
</dbReference>
<dbReference type="EMBL" id="QJTF01000019">
    <property type="protein sequence ID" value="PYE86823.1"/>
    <property type="molecule type" value="Genomic_DNA"/>
</dbReference>
<dbReference type="SUPFAM" id="SSF52096">
    <property type="entry name" value="ClpP/crotonase"/>
    <property type="match status" value="1"/>
</dbReference>
<sequence>MRKLLPIIACATLLAGSAHSEVRYVLPDGKANLSGQDINIHFSGNITNQKIVDLESAIDRFNIRQPEAKIINLYINSYGGDMEAAWTGYAAIKSSKIPIRTINEAVTDSAGTLLYCAATQRYVMNGATFLLHPAAASLGSGNYKPDAISREAEKLKNANNYFLKAYTGCSNLSENDIQQMLKSEYTSKTFGDTEAVKIGLASEVLSVEYPGAASAYIFDADKSSG</sequence>
<organism evidence="2 3">
    <name type="scientific">Phyllobacterium leguminum</name>
    <dbReference type="NCBI Taxonomy" id="314237"/>
    <lineage>
        <taxon>Bacteria</taxon>
        <taxon>Pseudomonadati</taxon>
        <taxon>Pseudomonadota</taxon>
        <taxon>Alphaproteobacteria</taxon>
        <taxon>Hyphomicrobiales</taxon>
        <taxon>Phyllobacteriaceae</taxon>
        <taxon>Phyllobacterium</taxon>
    </lineage>
</organism>
<keyword evidence="2" id="KW-0378">Hydrolase</keyword>
<dbReference type="Gene3D" id="3.90.226.10">
    <property type="entry name" value="2-enoyl-CoA Hydratase, Chain A, domain 1"/>
    <property type="match status" value="1"/>
</dbReference>
<evidence type="ECO:0000256" key="1">
    <source>
        <dbReference type="SAM" id="SignalP"/>
    </source>
</evidence>
<reference evidence="2 3" key="1">
    <citation type="submission" date="2018-06" db="EMBL/GenBank/DDBJ databases">
        <title>Genomic Encyclopedia of Type Strains, Phase III (KMG-III): the genomes of soil and plant-associated and newly described type strains.</title>
        <authorList>
            <person name="Whitman W."/>
        </authorList>
    </citation>
    <scope>NUCLEOTIDE SEQUENCE [LARGE SCALE GENOMIC DNA]</scope>
    <source>
        <strain evidence="2 3">ORS 1419</strain>
    </source>
</reference>
<dbReference type="Proteomes" id="UP000247454">
    <property type="component" value="Unassembled WGS sequence"/>
</dbReference>
<dbReference type="InterPro" id="IPR023562">
    <property type="entry name" value="ClpP/TepA"/>
</dbReference>
<dbReference type="InterPro" id="IPR029045">
    <property type="entry name" value="ClpP/crotonase-like_dom_sf"/>
</dbReference>
<keyword evidence="1" id="KW-0732">Signal</keyword>
<dbReference type="RefSeq" id="WP_181418435.1">
    <property type="nucleotide sequence ID" value="NZ_QJTF01000019.1"/>
</dbReference>
<comment type="caution">
    <text evidence="2">The sequence shown here is derived from an EMBL/GenBank/DDBJ whole genome shotgun (WGS) entry which is preliminary data.</text>
</comment>
<feature type="signal peptide" evidence="1">
    <location>
        <begin position="1"/>
        <end position="20"/>
    </location>
</feature>
<dbReference type="AlphaFoldDB" id="A0A318SZ95"/>
<keyword evidence="3" id="KW-1185">Reference proteome</keyword>
<accession>A0A318SZ95</accession>
<evidence type="ECO:0000313" key="3">
    <source>
        <dbReference type="Proteomes" id="UP000247454"/>
    </source>
</evidence>
<name>A0A318SZ95_9HYPH</name>